<evidence type="ECO:0000256" key="1">
    <source>
        <dbReference type="SAM" id="MobiDB-lite"/>
    </source>
</evidence>
<evidence type="ECO:0000313" key="2">
    <source>
        <dbReference type="EMBL" id="TNN42218.1"/>
    </source>
</evidence>
<feature type="compositionally biased region" description="Basic residues" evidence="1">
    <location>
        <begin position="72"/>
        <end position="90"/>
    </location>
</feature>
<feature type="region of interest" description="Disordered" evidence="1">
    <location>
        <begin position="1"/>
        <end position="110"/>
    </location>
</feature>
<dbReference type="Proteomes" id="UP000314294">
    <property type="component" value="Unassembled WGS sequence"/>
</dbReference>
<proteinExistence type="predicted"/>
<gene>
    <name evidence="2" type="ORF">EYF80_047614</name>
</gene>
<evidence type="ECO:0000313" key="3">
    <source>
        <dbReference type="Proteomes" id="UP000314294"/>
    </source>
</evidence>
<organism evidence="2 3">
    <name type="scientific">Liparis tanakae</name>
    <name type="common">Tanaka's snailfish</name>
    <dbReference type="NCBI Taxonomy" id="230148"/>
    <lineage>
        <taxon>Eukaryota</taxon>
        <taxon>Metazoa</taxon>
        <taxon>Chordata</taxon>
        <taxon>Craniata</taxon>
        <taxon>Vertebrata</taxon>
        <taxon>Euteleostomi</taxon>
        <taxon>Actinopterygii</taxon>
        <taxon>Neopterygii</taxon>
        <taxon>Teleostei</taxon>
        <taxon>Neoteleostei</taxon>
        <taxon>Acanthomorphata</taxon>
        <taxon>Eupercaria</taxon>
        <taxon>Perciformes</taxon>
        <taxon>Cottioidei</taxon>
        <taxon>Cottales</taxon>
        <taxon>Liparidae</taxon>
        <taxon>Liparis</taxon>
    </lineage>
</organism>
<feature type="compositionally biased region" description="Gly residues" evidence="1">
    <location>
        <begin position="1"/>
        <end position="11"/>
    </location>
</feature>
<reference evidence="2 3" key="1">
    <citation type="submission" date="2019-03" db="EMBL/GenBank/DDBJ databases">
        <title>First draft genome of Liparis tanakae, snailfish: a comprehensive survey of snailfish specific genes.</title>
        <authorList>
            <person name="Kim W."/>
            <person name="Song I."/>
            <person name="Jeong J.-H."/>
            <person name="Kim D."/>
            <person name="Kim S."/>
            <person name="Ryu S."/>
            <person name="Song J.Y."/>
            <person name="Lee S.K."/>
        </authorList>
    </citation>
    <scope>NUCLEOTIDE SEQUENCE [LARGE SCALE GENOMIC DNA]</scope>
    <source>
        <tissue evidence="2">Muscle</tissue>
    </source>
</reference>
<comment type="caution">
    <text evidence="2">The sequence shown here is derived from an EMBL/GenBank/DDBJ whole genome shotgun (WGS) entry which is preliminary data.</text>
</comment>
<protein>
    <submittedName>
        <fullName evidence="2">Uncharacterized protein</fullName>
    </submittedName>
</protein>
<dbReference type="AlphaFoldDB" id="A0A4Z2FM58"/>
<sequence>MGPGLLLGGDPGRTQEALEREVWRPCGRQVTGPGGTQRGVGPLQWISNENGEWIGDNGSQQKRLGGSGGPRQRSRHHRLREQRGTLHRQSFRRDDPHHRGSTPVPSTTRRQLVWSSLVKQQPLNIGINSPVRQPWSWRGLEPRTE</sequence>
<name>A0A4Z2FM58_9TELE</name>
<dbReference type="EMBL" id="SRLO01001052">
    <property type="protein sequence ID" value="TNN42218.1"/>
    <property type="molecule type" value="Genomic_DNA"/>
</dbReference>
<keyword evidence="3" id="KW-1185">Reference proteome</keyword>
<accession>A0A4Z2FM58</accession>